<evidence type="ECO:0000313" key="11">
    <source>
        <dbReference type="EMBL" id="JAA88900.1"/>
    </source>
</evidence>
<dbReference type="GO" id="GO:0045048">
    <property type="term" value="P:protein insertion into ER membrane"/>
    <property type="evidence" value="ECO:0007669"/>
    <property type="project" value="TreeGrafter"/>
</dbReference>
<accession>S4PMB1</accession>
<feature type="compositionally biased region" description="Polar residues" evidence="8">
    <location>
        <begin position="359"/>
        <end position="377"/>
    </location>
</feature>
<evidence type="ECO:0000256" key="2">
    <source>
        <dbReference type="ARBA" id="ARBA00005999"/>
    </source>
</evidence>
<dbReference type="RefSeq" id="XP_039760255.1">
    <property type="nucleotide sequence ID" value="XM_039904321.1"/>
</dbReference>
<dbReference type="PANTHER" id="PTHR12371">
    <property type="entry name" value="TRANSLOCATION ASSOCIATED MEMBRANE PROTEIN"/>
    <property type="match status" value="1"/>
</dbReference>
<evidence type="ECO:0000256" key="8">
    <source>
        <dbReference type="SAM" id="MobiDB-lite"/>
    </source>
</evidence>
<keyword evidence="3" id="KW-0813">Transport</keyword>
<evidence type="ECO:0000259" key="10">
    <source>
        <dbReference type="SMART" id="SM00724"/>
    </source>
</evidence>
<reference evidence="11" key="2">
    <citation type="submission" date="2013-05" db="EMBL/GenBank/DDBJ databases">
        <authorList>
            <person name="Carter J.-M."/>
            <person name="Baker S.C."/>
            <person name="Pink R."/>
            <person name="Carter D.R.F."/>
            <person name="Collins A."/>
            <person name="Tomlin J."/>
            <person name="Gibbs M."/>
            <person name="Breuker C.J."/>
        </authorList>
    </citation>
    <scope>NUCLEOTIDE SEQUENCE</scope>
    <source>
        <tissue evidence="11">Ovary</tissue>
    </source>
</reference>
<evidence type="ECO:0000256" key="9">
    <source>
        <dbReference type="SAM" id="Phobius"/>
    </source>
</evidence>
<feature type="transmembrane region" description="Helical" evidence="9">
    <location>
        <begin position="30"/>
        <end position="55"/>
    </location>
</feature>
<sequence length="377" mass="42836">MGVKPAIGRKTNKNPPFFSHEFVIQNHADIVSCLVMVFLVGLMVQSTSPVASLFISLHHNVTGAESTRDVPKGESYSYEAGWKDSCAVFFYSLVCIVLHAILQEYFLDKISKKFHLSKSRLCSLNESGQLVVFQLVTLLWGGDAILREGFMFNISQLWDGYPNHPMSFLLKLWWVVQASYWIHTIPELYFQRIKKDEWSGRIRHAAVALAFVGLAYGFKFQRVGVCLIVLHALAEFVAHSYKLNSILRGEREDYLDQLLGVLNGAVFVTVRLCSLVLGVLTFYFGVADAAPLLLRVAALCLLVSFQVYLMFNFISEAIKQRQEARQLAQSRPKKEKKEKPKKEKVKKVHNEDSDLPEVDQNTNKTLRQRQASTVKTK</sequence>
<evidence type="ECO:0000256" key="3">
    <source>
        <dbReference type="ARBA" id="ARBA00022448"/>
    </source>
</evidence>
<name>S4PMB1_9NEOP</name>
<evidence type="ECO:0000256" key="5">
    <source>
        <dbReference type="ARBA" id="ARBA00022927"/>
    </source>
</evidence>
<feature type="transmembrane region" description="Helical" evidence="9">
    <location>
        <begin position="292"/>
        <end position="311"/>
    </location>
</feature>
<evidence type="ECO:0000256" key="4">
    <source>
        <dbReference type="ARBA" id="ARBA00022692"/>
    </source>
</evidence>
<dbReference type="Pfam" id="PF03798">
    <property type="entry name" value="TRAM_LAG1_CLN8"/>
    <property type="match status" value="1"/>
</dbReference>
<comment type="subcellular location">
    <subcellularLocation>
        <location evidence="1">Membrane</location>
        <topology evidence="1">Multi-pass membrane protein</topology>
    </subcellularLocation>
</comment>
<dbReference type="GO" id="GO:0006616">
    <property type="term" value="P:SRP-dependent cotranslational protein targeting to membrane, translocation"/>
    <property type="evidence" value="ECO:0007669"/>
    <property type="project" value="InterPro"/>
</dbReference>
<dbReference type="InterPro" id="IPR006634">
    <property type="entry name" value="TLC-dom"/>
</dbReference>
<evidence type="ECO:0000256" key="7">
    <source>
        <dbReference type="ARBA" id="ARBA00023136"/>
    </source>
</evidence>
<feature type="transmembrane region" description="Helical" evidence="9">
    <location>
        <begin position="261"/>
        <end position="286"/>
    </location>
</feature>
<feature type="domain" description="TLC" evidence="10">
    <location>
        <begin position="122"/>
        <end position="322"/>
    </location>
</feature>
<keyword evidence="5" id="KW-0653">Protein transport</keyword>
<protein>
    <submittedName>
        <fullName evidence="11">Translocation associated membrane protein</fullName>
    </submittedName>
</protein>
<dbReference type="CTD" id="31042"/>
<dbReference type="EMBL" id="GAIX01003660">
    <property type="protein sequence ID" value="JAA88900.1"/>
    <property type="molecule type" value="Transcribed_RNA"/>
</dbReference>
<evidence type="ECO:0000256" key="1">
    <source>
        <dbReference type="ARBA" id="ARBA00004141"/>
    </source>
</evidence>
<keyword evidence="6 9" id="KW-1133">Transmembrane helix</keyword>
<keyword evidence="4 9" id="KW-0812">Transmembrane</keyword>
<comment type="similarity">
    <text evidence="2">Belongs to the TRAM family.</text>
</comment>
<evidence type="ECO:0000256" key="6">
    <source>
        <dbReference type="ARBA" id="ARBA00022989"/>
    </source>
</evidence>
<feature type="region of interest" description="Disordered" evidence="8">
    <location>
        <begin position="325"/>
        <end position="377"/>
    </location>
</feature>
<keyword evidence="7 9" id="KW-0472">Membrane</keyword>
<dbReference type="GO" id="GO:0005789">
    <property type="term" value="C:endoplasmic reticulum membrane"/>
    <property type="evidence" value="ECO:0007669"/>
    <property type="project" value="TreeGrafter"/>
</dbReference>
<dbReference type="GeneID" id="120633915"/>
<proteinExistence type="inferred from homology"/>
<dbReference type="AlphaFoldDB" id="S4PMB1"/>
<dbReference type="SMART" id="SM00724">
    <property type="entry name" value="TLC"/>
    <property type="match status" value="1"/>
</dbReference>
<reference evidence="11" key="1">
    <citation type="journal article" date="2013" name="BMC Genomics">
        <title>Unscrambling butterfly oogenesis.</title>
        <authorList>
            <person name="Carter J.M."/>
            <person name="Baker S.C."/>
            <person name="Pink R."/>
            <person name="Carter D.R."/>
            <person name="Collins A."/>
            <person name="Tomlin J."/>
            <person name="Gibbs M."/>
            <person name="Breuker C.J."/>
        </authorList>
    </citation>
    <scope>NUCLEOTIDE SEQUENCE</scope>
    <source>
        <tissue evidence="11">Ovary</tissue>
    </source>
</reference>
<feature type="transmembrane region" description="Helical" evidence="9">
    <location>
        <begin position="88"/>
        <end position="107"/>
    </location>
</feature>
<dbReference type="PANTHER" id="PTHR12371:SF11">
    <property type="entry name" value="TRANSLOCATING CHAIN-ASSOCIATED MEMBRANE PROTEIN"/>
    <property type="match status" value="1"/>
</dbReference>
<organism evidence="11">
    <name type="scientific">Pararge aegeria</name>
    <name type="common">speckled wood butterfly</name>
    <dbReference type="NCBI Taxonomy" id="116150"/>
    <lineage>
        <taxon>Eukaryota</taxon>
        <taxon>Metazoa</taxon>
        <taxon>Ecdysozoa</taxon>
        <taxon>Arthropoda</taxon>
        <taxon>Hexapoda</taxon>
        <taxon>Insecta</taxon>
        <taxon>Pterygota</taxon>
        <taxon>Neoptera</taxon>
        <taxon>Endopterygota</taxon>
        <taxon>Lepidoptera</taxon>
        <taxon>Glossata</taxon>
        <taxon>Ditrysia</taxon>
        <taxon>Papilionoidea</taxon>
        <taxon>Nymphalidae</taxon>
        <taxon>Satyrinae</taxon>
        <taxon>Satyrini</taxon>
        <taxon>Parargina</taxon>
        <taxon>Pararge</taxon>
    </lineage>
</organism>
<dbReference type="RefSeq" id="XP_039760264.1">
    <property type="nucleotide sequence ID" value="XM_039904330.1"/>
</dbReference>
<dbReference type="InterPro" id="IPR016447">
    <property type="entry name" value="Translocation_assoc_membrane"/>
</dbReference>